<dbReference type="Gene3D" id="1.10.287.1060">
    <property type="entry name" value="ESAT-6-like"/>
    <property type="match status" value="1"/>
</dbReference>
<dbReference type="SUPFAM" id="SSF140453">
    <property type="entry name" value="EsxAB dimer-like"/>
    <property type="match status" value="1"/>
</dbReference>
<dbReference type="Proteomes" id="UP000565579">
    <property type="component" value="Unassembled WGS sequence"/>
</dbReference>
<organism evidence="2 3">
    <name type="scientific">Nonomuraea rubra</name>
    <dbReference type="NCBI Taxonomy" id="46180"/>
    <lineage>
        <taxon>Bacteria</taxon>
        <taxon>Bacillati</taxon>
        <taxon>Actinomycetota</taxon>
        <taxon>Actinomycetes</taxon>
        <taxon>Streptosporangiales</taxon>
        <taxon>Streptosporangiaceae</taxon>
        <taxon>Nonomuraea</taxon>
    </lineage>
</organism>
<feature type="coiled-coil region" evidence="1">
    <location>
        <begin position="63"/>
        <end position="101"/>
    </location>
</feature>
<comment type="caution">
    <text evidence="2">The sequence shown here is derived from an EMBL/GenBank/DDBJ whole genome shotgun (WGS) entry which is preliminary data.</text>
</comment>
<evidence type="ECO:0000256" key="1">
    <source>
        <dbReference type="SAM" id="Coils"/>
    </source>
</evidence>
<name>A0A7X0U3R2_9ACTN</name>
<keyword evidence="3" id="KW-1185">Reference proteome</keyword>
<reference evidence="2 3" key="1">
    <citation type="submission" date="2020-08" db="EMBL/GenBank/DDBJ databases">
        <title>Sequencing the genomes of 1000 actinobacteria strains.</title>
        <authorList>
            <person name="Klenk H.-P."/>
        </authorList>
    </citation>
    <scope>NUCLEOTIDE SEQUENCE [LARGE SCALE GENOMIC DNA]</scope>
    <source>
        <strain evidence="2 3">DSM 43768</strain>
    </source>
</reference>
<proteinExistence type="predicted"/>
<dbReference type="EMBL" id="JACHMI010000001">
    <property type="protein sequence ID" value="MBB6554056.1"/>
    <property type="molecule type" value="Genomic_DNA"/>
</dbReference>
<dbReference type="AlphaFoldDB" id="A0A7X0U3R2"/>
<evidence type="ECO:0000313" key="2">
    <source>
        <dbReference type="EMBL" id="MBB6554056.1"/>
    </source>
</evidence>
<evidence type="ECO:0000313" key="3">
    <source>
        <dbReference type="Proteomes" id="UP000565579"/>
    </source>
</evidence>
<keyword evidence="1" id="KW-0175">Coiled coil</keyword>
<accession>A0A7X0U3R2</accession>
<gene>
    <name evidence="2" type="ORF">HD593_008851</name>
</gene>
<dbReference type="InterPro" id="IPR036689">
    <property type="entry name" value="ESAT-6-like_sf"/>
</dbReference>
<sequence length="109" mass="12570">MGERPEPRRRLTMPTKDQLLREAADKEALAVTFLRYARALPEALEDLPSRPGDYEPFWRGPAAQRFITQVLRLRRELDDLEDDCLATAESLRRRARRLREQAAQVAGPA</sequence>
<dbReference type="RefSeq" id="WP_185108637.1">
    <property type="nucleotide sequence ID" value="NZ_JACHMI010000001.1"/>
</dbReference>
<protein>
    <submittedName>
        <fullName evidence="2">Uncharacterized protein YukE</fullName>
    </submittedName>
</protein>